<evidence type="ECO:0000313" key="5">
    <source>
        <dbReference type="Proteomes" id="UP000238916"/>
    </source>
</evidence>
<organism evidence="4 5">
    <name type="scientific">Candidatus Desulfosporosinus infrequens</name>
    <dbReference type="NCBI Taxonomy" id="2043169"/>
    <lineage>
        <taxon>Bacteria</taxon>
        <taxon>Bacillati</taxon>
        <taxon>Bacillota</taxon>
        <taxon>Clostridia</taxon>
        <taxon>Eubacteriales</taxon>
        <taxon>Desulfitobacteriaceae</taxon>
        <taxon>Desulfosporosinus</taxon>
    </lineage>
</organism>
<gene>
    <name evidence="4" type="ORF">SBF1_3590008</name>
</gene>
<dbReference type="Pfam" id="PF00583">
    <property type="entry name" value="Acetyltransf_1"/>
    <property type="match status" value="1"/>
</dbReference>
<dbReference type="PANTHER" id="PTHR43420:SF12">
    <property type="entry name" value="N-ACETYLTRANSFERASE DOMAIN-CONTAINING PROTEIN"/>
    <property type="match status" value="1"/>
</dbReference>
<dbReference type="CDD" id="cd04301">
    <property type="entry name" value="NAT_SF"/>
    <property type="match status" value="1"/>
</dbReference>
<accession>A0A2U3L3Q9</accession>
<dbReference type="OrthoDB" id="87541at2"/>
<dbReference type="EMBL" id="OMOF01000289">
    <property type="protein sequence ID" value="SPF46409.1"/>
    <property type="molecule type" value="Genomic_DNA"/>
</dbReference>
<keyword evidence="1 4" id="KW-0808">Transferase</keyword>
<dbReference type="Gene3D" id="3.40.630.30">
    <property type="match status" value="1"/>
</dbReference>
<dbReference type="AlphaFoldDB" id="A0A2U3L3Q9"/>
<sequence length="153" mass="17747">MADVHFIEGSTELLDRVGPLWKMLNKHHQTISTLFQNSISQMTFDQRRAHWLKRAEFGLLRIDIAVLEGSEEPIGYCVTTIDNDLGEIESLFIDEAYRKIGLGGVLMERALNWLEQYSITRQRINVAVGNEQVLNFYRRFGFHPRAIILEQLI</sequence>
<dbReference type="GO" id="GO:0016747">
    <property type="term" value="F:acyltransferase activity, transferring groups other than amino-acyl groups"/>
    <property type="evidence" value="ECO:0007669"/>
    <property type="project" value="InterPro"/>
</dbReference>
<dbReference type="InterPro" id="IPR000182">
    <property type="entry name" value="GNAT_dom"/>
</dbReference>
<dbReference type="InterPro" id="IPR016181">
    <property type="entry name" value="Acyl_CoA_acyltransferase"/>
</dbReference>
<name>A0A2U3L3Q9_9FIRM</name>
<proteinExistence type="predicted"/>
<evidence type="ECO:0000256" key="2">
    <source>
        <dbReference type="ARBA" id="ARBA00023315"/>
    </source>
</evidence>
<evidence type="ECO:0000259" key="3">
    <source>
        <dbReference type="PROSITE" id="PS51186"/>
    </source>
</evidence>
<dbReference type="InterPro" id="IPR050680">
    <property type="entry name" value="YpeA/RimI_acetyltransf"/>
</dbReference>
<feature type="domain" description="N-acetyltransferase" evidence="3">
    <location>
        <begin position="23"/>
        <end position="153"/>
    </location>
</feature>
<evidence type="ECO:0000256" key="1">
    <source>
        <dbReference type="ARBA" id="ARBA00022679"/>
    </source>
</evidence>
<evidence type="ECO:0000313" key="4">
    <source>
        <dbReference type="EMBL" id="SPF46409.1"/>
    </source>
</evidence>
<dbReference type="PANTHER" id="PTHR43420">
    <property type="entry name" value="ACETYLTRANSFERASE"/>
    <property type="match status" value="1"/>
</dbReference>
<dbReference type="Proteomes" id="UP000238916">
    <property type="component" value="Unassembled WGS sequence"/>
</dbReference>
<reference evidence="5" key="1">
    <citation type="submission" date="2018-02" db="EMBL/GenBank/DDBJ databases">
        <authorList>
            <person name="Hausmann B."/>
        </authorList>
    </citation>
    <scope>NUCLEOTIDE SEQUENCE [LARGE SCALE GENOMIC DNA]</scope>
    <source>
        <strain evidence="5">Peat soil MAG SbF1</strain>
    </source>
</reference>
<dbReference type="PROSITE" id="PS51186">
    <property type="entry name" value="GNAT"/>
    <property type="match status" value="1"/>
</dbReference>
<dbReference type="SUPFAM" id="SSF55729">
    <property type="entry name" value="Acyl-CoA N-acyltransferases (Nat)"/>
    <property type="match status" value="1"/>
</dbReference>
<keyword evidence="2" id="KW-0012">Acyltransferase</keyword>
<protein>
    <submittedName>
        <fullName evidence="4">Acetyltransferase</fullName>
    </submittedName>
</protein>